<dbReference type="InterPro" id="IPR036390">
    <property type="entry name" value="WH_DNA-bd_sf"/>
</dbReference>
<evidence type="ECO:0000259" key="4">
    <source>
        <dbReference type="PROSITE" id="PS50949"/>
    </source>
</evidence>
<evidence type="ECO:0000313" key="5">
    <source>
        <dbReference type="EMBL" id="KFI45247.1"/>
    </source>
</evidence>
<dbReference type="PANTHER" id="PTHR38445:SF7">
    <property type="entry name" value="GNTR-FAMILY TRANSCRIPTIONAL REGULATOR"/>
    <property type="match status" value="1"/>
</dbReference>
<dbReference type="PANTHER" id="PTHR38445">
    <property type="entry name" value="HTH-TYPE TRANSCRIPTIONAL REPRESSOR YTRA"/>
    <property type="match status" value="1"/>
</dbReference>
<evidence type="ECO:0000313" key="6">
    <source>
        <dbReference type="Proteomes" id="UP000029093"/>
    </source>
</evidence>
<feature type="domain" description="HTH gntR-type" evidence="4">
    <location>
        <begin position="11"/>
        <end position="79"/>
    </location>
</feature>
<dbReference type="SUPFAM" id="SSF46785">
    <property type="entry name" value="Winged helix' DNA-binding domain"/>
    <property type="match status" value="1"/>
</dbReference>
<keyword evidence="1" id="KW-0805">Transcription regulation</keyword>
<keyword evidence="2" id="KW-0238">DNA-binding</keyword>
<sequence length="130" mass="14444">MRFFVSDESGKPKYEQLKTQIRSAVYSGELAEGQSLPSLRRLAAELGVSVLTVARAYDELADEGIVHNEQGRGTFIAQSSAEVLRRRLMTKTRESLEEACAAAQRAGMSMSELEQMLADIYTDIEQQRLG</sequence>
<dbReference type="EMBL" id="JGYQ01000018">
    <property type="protein sequence ID" value="KFI45247.1"/>
    <property type="molecule type" value="Genomic_DNA"/>
</dbReference>
<keyword evidence="6" id="KW-1185">Reference proteome</keyword>
<reference evidence="5 6" key="1">
    <citation type="submission" date="2014-03" db="EMBL/GenBank/DDBJ databases">
        <title>Genomics of Bifidobacteria.</title>
        <authorList>
            <person name="Ventura M."/>
            <person name="Milani C."/>
            <person name="Lugli G.A."/>
        </authorList>
    </citation>
    <scope>NUCLEOTIDE SEQUENCE [LARGE SCALE GENOMIC DNA]</scope>
    <source>
        <strain evidence="5 6">LMG 10736</strain>
    </source>
</reference>
<evidence type="ECO:0000256" key="1">
    <source>
        <dbReference type="ARBA" id="ARBA00023015"/>
    </source>
</evidence>
<dbReference type="Proteomes" id="UP000029093">
    <property type="component" value="Unassembled WGS sequence"/>
</dbReference>
<keyword evidence="3" id="KW-0804">Transcription</keyword>
<dbReference type="RefSeq" id="WP_026503254.1">
    <property type="nucleotide sequence ID" value="NZ_JGYQ01000018.1"/>
</dbReference>
<dbReference type="Pfam" id="PF00392">
    <property type="entry name" value="GntR"/>
    <property type="match status" value="1"/>
</dbReference>
<protein>
    <submittedName>
        <fullName evidence="5">Transcriptional regulator, GntR family</fullName>
    </submittedName>
</protein>
<accession>A0A086ZFE7</accession>
<organism evidence="5 6">
    <name type="scientific">Bifidobacterium boum</name>
    <dbReference type="NCBI Taxonomy" id="78343"/>
    <lineage>
        <taxon>Bacteria</taxon>
        <taxon>Bacillati</taxon>
        <taxon>Actinomycetota</taxon>
        <taxon>Actinomycetes</taxon>
        <taxon>Bifidobacteriales</taxon>
        <taxon>Bifidobacteriaceae</taxon>
        <taxon>Bifidobacterium</taxon>
    </lineage>
</organism>
<dbReference type="SMART" id="SM00345">
    <property type="entry name" value="HTH_GNTR"/>
    <property type="match status" value="1"/>
</dbReference>
<evidence type="ECO:0000256" key="2">
    <source>
        <dbReference type="ARBA" id="ARBA00023125"/>
    </source>
</evidence>
<proteinExistence type="predicted"/>
<comment type="caution">
    <text evidence="5">The sequence shown here is derived from an EMBL/GenBank/DDBJ whole genome shotgun (WGS) entry which is preliminary data.</text>
</comment>
<evidence type="ECO:0000256" key="3">
    <source>
        <dbReference type="ARBA" id="ARBA00023163"/>
    </source>
</evidence>
<dbReference type="CDD" id="cd07377">
    <property type="entry name" value="WHTH_GntR"/>
    <property type="match status" value="1"/>
</dbReference>
<dbReference type="OrthoDB" id="4307011at2"/>
<dbReference type="InterPro" id="IPR036388">
    <property type="entry name" value="WH-like_DNA-bd_sf"/>
</dbReference>
<dbReference type="PROSITE" id="PS50949">
    <property type="entry name" value="HTH_GNTR"/>
    <property type="match status" value="1"/>
</dbReference>
<dbReference type="GeneID" id="303204812"/>
<dbReference type="GO" id="GO:0003700">
    <property type="term" value="F:DNA-binding transcription factor activity"/>
    <property type="evidence" value="ECO:0007669"/>
    <property type="project" value="InterPro"/>
</dbReference>
<dbReference type="InterPro" id="IPR000524">
    <property type="entry name" value="Tscrpt_reg_HTH_GntR"/>
</dbReference>
<name>A0A086ZFE7_9BIFI</name>
<dbReference type="AlphaFoldDB" id="A0A086ZFE7"/>
<gene>
    <name evidence="5" type="ORF">BBOU_1715</name>
</gene>
<dbReference type="GO" id="GO:0003677">
    <property type="term" value="F:DNA binding"/>
    <property type="evidence" value="ECO:0007669"/>
    <property type="project" value="UniProtKB-KW"/>
</dbReference>
<dbReference type="Gene3D" id="1.10.10.10">
    <property type="entry name" value="Winged helix-like DNA-binding domain superfamily/Winged helix DNA-binding domain"/>
    <property type="match status" value="1"/>
</dbReference>